<dbReference type="Proteomes" id="UP000028545">
    <property type="component" value="Unassembled WGS sequence"/>
</dbReference>
<evidence type="ECO:0008006" key="4">
    <source>
        <dbReference type="Google" id="ProtNLM"/>
    </source>
</evidence>
<name>A0A084G232_PSEDA</name>
<dbReference type="PANTHER" id="PTHR42070:SF1">
    <property type="entry name" value="FILAMENT ASSOCIATED PROTEIN, PUTATIVE (AFU_ORTHOLOGUE AFUA_8G06630)-RELATED"/>
    <property type="match status" value="1"/>
</dbReference>
<gene>
    <name evidence="2" type="ORF">SAPIO_CDS7518</name>
</gene>
<feature type="compositionally biased region" description="Basic and acidic residues" evidence="1">
    <location>
        <begin position="585"/>
        <end position="601"/>
    </location>
</feature>
<dbReference type="AlphaFoldDB" id="A0A084G232"/>
<dbReference type="OrthoDB" id="4505928at2759"/>
<feature type="compositionally biased region" description="Basic and acidic residues" evidence="1">
    <location>
        <begin position="757"/>
        <end position="771"/>
    </location>
</feature>
<evidence type="ECO:0000313" key="2">
    <source>
        <dbReference type="EMBL" id="KEZ41394.1"/>
    </source>
</evidence>
<dbReference type="RefSeq" id="XP_016641193.1">
    <property type="nucleotide sequence ID" value="XM_016789366.1"/>
</dbReference>
<evidence type="ECO:0000313" key="3">
    <source>
        <dbReference type="Proteomes" id="UP000028545"/>
    </source>
</evidence>
<feature type="compositionally biased region" description="Acidic residues" evidence="1">
    <location>
        <begin position="509"/>
        <end position="520"/>
    </location>
</feature>
<reference evidence="2 3" key="1">
    <citation type="journal article" date="2014" name="Genome Announc.">
        <title>Draft genome sequence of the pathogenic fungus Scedosporium apiospermum.</title>
        <authorList>
            <person name="Vandeputte P."/>
            <person name="Ghamrawi S."/>
            <person name="Rechenmann M."/>
            <person name="Iltis A."/>
            <person name="Giraud S."/>
            <person name="Fleury M."/>
            <person name="Thornton C."/>
            <person name="Delhaes L."/>
            <person name="Meyer W."/>
            <person name="Papon N."/>
            <person name="Bouchara J.P."/>
        </authorList>
    </citation>
    <scope>NUCLEOTIDE SEQUENCE [LARGE SCALE GENOMIC DNA]</scope>
    <source>
        <strain evidence="2 3">IHEM 14462</strain>
    </source>
</reference>
<comment type="caution">
    <text evidence="2">The sequence shown here is derived from an EMBL/GenBank/DDBJ whole genome shotgun (WGS) entry which is preliminary data.</text>
</comment>
<protein>
    <recommendedName>
        <fullName evidence="4">BZIP domain-containing protein</fullName>
    </recommendedName>
</protein>
<dbReference type="CDD" id="cd14688">
    <property type="entry name" value="bZIP_YAP"/>
    <property type="match status" value="1"/>
</dbReference>
<dbReference type="KEGG" id="sapo:SAPIO_CDS7518"/>
<feature type="region of interest" description="Disordered" evidence="1">
    <location>
        <begin position="645"/>
        <end position="680"/>
    </location>
</feature>
<evidence type="ECO:0000256" key="1">
    <source>
        <dbReference type="SAM" id="MobiDB-lite"/>
    </source>
</evidence>
<dbReference type="EMBL" id="JOWA01000110">
    <property type="protein sequence ID" value="KEZ41394.1"/>
    <property type="molecule type" value="Genomic_DNA"/>
</dbReference>
<feature type="region of interest" description="Disordered" evidence="1">
    <location>
        <begin position="581"/>
        <end position="624"/>
    </location>
</feature>
<feature type="region of interest" description="Disordered" evidence="1">
    <location>
        <begin position="723"/>
        <end position="773"/>
    </location>
</feature>
<feature type="region of interest" description="Disordered" evidence="1">
    <location>
        <begin position="122"/>
        <end position="192"/>
    </location>
</feature>
<feature type="region of interest" description="Disordered" evidence="1">
    <location>
        <begin position="497"/>
        <end position="563"/>
    </location>
</feature>
<dbReference type="HOGENOM" id="CLU_350959_0_0_1"/>
<sequence length="802" mass="90769">MSPSNRSANLARIRDNQRRSRARKKEYVQELENRIRKYELHGVEATTEVQVAARRVASENKKLRALLHQNGVRDDNIEAYLYSATTPPLEGSPTGRGIGPGQSVNRLEQLLLPRRLSCASLSVPLPSPQGRSSREPSVASDSAGHSSGTWEPGPASSTTGASPISGGVATSPLPRPAPQQHAPMQIPSSRPQQVGSFGIEVTQPSNSFSSYETNYESAIPLPYLQLPSPPNQQIGTCLNSPPLEFSRRGVLVLSNRGFDRIYQHIIGKSSQNKILMAVVLMDHGRGSRTTGLVKPKRPEQPPLSSSVDYGINRMSELEKFDVENACRIFYDLIKSALAHWETSKAAWQNFVDILEWNKSKMTSSELGALAHPLREDVEHYLERAWRSLDTATEILARVASLQPTLEEDLNKGVIREQQQYYLLMGSHWTRCLRQMSNEMDGMPSFYGDFSDIPPKIDILFWSTMASRYYHRKIQTAKLDKKYSRYWMDRYDKFVNYEPADPRPDKDPPDGEDVIMEDSPEDGPAWETDDEVKKADGSTASVKRRRPNFALTKRTHLTQPSQYGHGEFEKFCDKLPWNKVVKKRKENQDPEDAKRKKEHGEDPNPDPGAYVPAGDYIPVLPPIPPNRTEEDNFLFYFRDAGDKGQDEYEEALRLGPAEAAAPEEDGDDGPKKKRRKVETPVPKDNAALWEEFWRKDAASFLYQASHQTTLPGFPEFDVRAWTRSRAGRPGSKVSQLKSSDIPPPLPLLRLRSKKRGAKKPETDQPPASKDKQPTIFTKFDLEYWLERINRVPRRIGRSRCWVV</sequence>
<feature type="region of interest" description="Disordered" evidence="1">
    <location>
        <begin position="288"/>
        <end position="307"/>
    </location>
</feature>
<feature type="region of interest" description="Disordered" evidence="1">
    <location>
        <begin position="1"/>
        <end position="22"/>
    </location>
</feature>
<organism evidence="2 3">
    <name type="scientific">Pseudallescheria apiosperma</name>
    <name type="common">Scedosporium apiospermum</name>
    <dbReference type="NCBI Taxonomy" id="563466"/>
    <lineage>
        <taxon>Eukaryota</taxon>
        <taxon>Fungi</taxon>
        <taxon>Dikarya</taxon>
        <taxon>Ascomycota</taxon>
        <taxon>Pezizomycotina</taxon>
        <taxon>Sordariomycetes</taxon>
        <taxon>Hypocreomycetidae</taxon>
        <taxon>Microascales</taxon>
        <taxon>Microascaceae</taxon>
        <taxon>Scedosporium</taxon>
    </lineage>
</organism>
<dbReference type="PANTHER" id="PTHR42070">
    <property type="entry name" value="FILAMENT ASSOCIATED PROTEIN, PUTATIVE (AFU_ORTHOLOGUE AFUA_8G06630)-RELATED"/>
    <property type="match status" value="1"/>
</dbReference>
<keyword evidence="3" id="KW-1185">Reference proteome</keyword>
<dbReference type="GeneID" id="27726590"/>
<feature type="compositionally biased region" description="Polar residues" evidence="1">
    <location>
        <begin position="139"/>
        <end position="162"/>
    </location>
</feature>
<proteinExistence type="predicted"/>
<feature type="compositionally biased region" description="Basic and acidic residues" evidence="1">
    <location>
        <begin position="497"/>
        <end position="508"/>
    </location>
</feature>
<accession>A0A084G232</accession>
<dbReference type="VEuPathDB" id="FungiDB:SAPIO_CDS7518"/>